<dbReference type="GO" id="GO:0005525">
    <property type="term" value="F:GTP binding"/>
    <property type="evidence" value="ECO:0007669"/>
    <property type="project" value="UniProtKB-UniRule"/>
</dbReference>
<dbReference type="CDD" id="cd14858">
    <property type="entry name" value="TrmE_N"/>
    <property type="match status" value="1"/>
</dbReference>
<dbReference type="NCBIfam" id="NF003661">
    <property type="entry name" value="PRK05291.1-3"/>
    <property type="match status" value="1"/>
</dbReference>
<sequence length="444" mass="47882">MISGDSIVALSSGRLPAGVAVIRISGPQTRFVIETIAGSMVGNRVATYRKFRTPDGSVLDNGLVVLFAGPNSFTGEDIAEFHVHGGRAVVAKMLETIAGFDGIRHAEPGEFTRRAFLNGKVDLVETEALADLVNAETEAQRRFAVQNAEGVQSELYLGWRRRLIHARAMIEAEIDFADEDDVPGSVAETVWSDVWAMIDEIERHVRGFRAAEIIRDGFEVVILGAPNAGKSSLFNALARREAAIVTEEPGTTRDLLEVVLDLEGMRIRVTDTAGLREKPGRIEAIGIERARSKAGTADLLLVLEDMAEPIAAGALPAGVPSLRVGTKVDLLQGKPRASLLGTPYDAVISTRDGTGLAELLAEIGHRAAAQIGKVGDILPSRLRHVELLNETKRFLLAAVTGNERGQELRAEELRLAADRLGRIVGAVDVEDMFDVIFAQFCIGK</sequence>
<organism evidence="10 11">
    <name type="scientific">Mesorhizobium wenxiniae</name>
    <dbReference type="NCBI Taxonomy" id="2014805"/>
    <lineage>
        <taxon>Bacteria</taxon>
        <taxon>Pseudomonadati</taxon>
        <taxon>Pseudomonadota</taxon>
        <taxon>Alphaproteobacteria</taxon>
        <taxon>Hyphomicrobiales</taxon>
        <taxon>Phyllobacteriaceae</taxon>
        <taxon>Mesorhizobium</taxon>
    </lineage>
</organism>
<feature type="binding site" evidence="8">
    <location>
        <position position="252"/>
    </location>
    <ligand>
        <name>Mg(2+)</name>
        <dbReference type="ChEBI" id="CHEBI:18420"/>
    </ligand>
</feature>
<dbReference type="InterPro" id="IPR025867">
    <property type="entry name" value="MnmE_helical"/>
</dbReference>
<evidence type="ECO:0000256" key="1">
    <source>
        <dbReference type="ARBA" id="ARBA00011043"/>
    </source>
</evidence>
<comment type="caution">
    <text evidence="8">Lacks conserved residue(s) required for the propagation of feature annotation.</text>
</comment>
<reference evidence="10 11" key="1">
    <citation type="submission" date="2017-08" db="EMBL/GenBank/DDBJ databases">
        <title>Mesorhizobium wenxinae sp. nov., a novel rhizobial species isolated from root nodules of chickpea (Cicer arietinum L.).</title>
        <authorList>
            <person name="Zhang J."/>
        </authorList>
    </citation>
    <scope>NUCLEOTIDE SEQUENCE [LARGE SCALE GENOMIC DNA]</scope>
    <source>
        <strain evidence="11">WYCCWR 10019</strain>
    </source>
</reference>
<dbReference type="GO" id="GO:0046872">
    <property type="term" value="F:metal ion binding"/>
    <property type="evidence" value="ECO:0007669"/>
    <property type="project" value="UniProtKB-KW"/>
</dbReference>
<feature type="binding site" evidence="8">
    <location>
        <begin position="271"/>
        <end position="274"/>
    </location>
    <ligand>
        <name>GTP</name>
        <dbReference type="ChEBI" id="CHEBI:37565"/>
    </ligand>
</feature>
<dbReference type="Pfam" id="PF10396">
    <property type="entry name" value="TrmE_N"/>
    <property type="match status" value="1"/>
</dbReference>
<dbReference type="Gene3D" id="3.30.1360.120">
    <property type="entry name" value="Probable tRNA modification gtpase trme, domain 1"/>
    <property type="match status" value="1"/>
</dbReference>
<feature type="binding site" evidence="8">
    <location>
        <position position="80"/>
    </location>
    <ligand>
        <name>(6S)-5-formyl-5,6,7,8-tetrahydrofolate</name>
        <dbReference type="ChEBI" id="CHEBI:57457"/>
    </ligand>
</feature>
<evidence type="ECO:0000256" key="7">
    <source>
        <dbReference type="ARBA" id="ARBA00023134"/>
    </source>
</evidence>
<protein>
    <recommendedName>
        <fullName evidence="8">tRNA modification GTPase MnmE</fullName>
        <ecNumber evidence="8">3.6.-.-</ecNumber>
    </recommendedName>
</protein>
<keyword evidence="5 8" id="KW-0460">Magnesium</keyword>
<feature type="binding site" evidence="8">
    <location>
        <begin position="227"/>
        <end position="232"/>
    </location>
    <ligand>
        <name>GTP</name>
        <dbReference type="ChEBI" id="CHEBI:37565"/>
    </ligand>
</feature>
<comment type="similarity">
    <text evidence="1 8">Belongs to the TRAFAC class TrmE-Era-EngA-EngB-Septin-like GTPase superfamily. TrmE GTPase family.</text>
</comment>
<dbReference type="Gene3D" id="3.40.50.300">
    <property type="entry name" value="P-loop containing nucleotide triphosphate hydrolases"/>
    <property type="match status" value="1"/>
</dbReference>
<keyword evidence="2 8" id="KW-0819">tRNA processing</keyword>
<dbReference type="Pfam" id="PF01926">
    <property type="entry name" value="MMR_HSR1"/>
    <property type="match status" value="1"/>
</dbReference>
<comment type="function">
    <text evidence="8">Exhibits a very high intrinsic GTPase hydrolysis rate. Involved in the addition of a carboxymethylaminomethyl (cmnm) group at the wobble position (U34) of certain tRNAs, forming tRNA-cmnm(5)s(2)U34.</text>
</comment>
<feature type="domain" description="TrmE-type G" evidence="9">
    <location>
        <begin position="217"/>
        <end position="368"/>
    </location>
</feature>
<dbReference type="InterPro" id="IPR006073">
    <property type="entry name" value="GTP-bd"/>
</dbReference>
<feature type="binding site" evidence="8">
    <location>
        <position position="23"/>
    </location>
    <ligand>
        <name>(6S)-5-formyl-5,6,7,8-tetrahydrofolate</name>
        <dbReference type="ChEBI" id="CHEBI:57457"/>
    </ligand>
</feature>
<dbReference type="GO" id="GO:0002098">
    <property type="term" value="P:tRNA wobble uridine modification"/>
    <property type="evidence" value="ECO:0007669"/>
    <property type="project" value="TreeGrafter"/>
</dbReference>
<dbReference type="GO" id="GO:0003924">
    <property type="term" value="F:GTPase activity"/>
    <property type="evidence" value="ECO:0007669"/>
    <property type="project" value="UniProtKB-UniRule"/>
</dbReference>
<evidence type="ECO:0000313" key="10">
    <source>
        <dbReference type="EMBL" id="PAP93881.1"/>
    </source>
</evidence>
<accession>A0A271KDN5</accession>
<comment type="caution">
    <text evidence="10">The sequence shown here is derived from an EMBL/GenBank/DDBJ whole genome shotgun (WGS) entry which is preliminary data.</text>
</comment>
<dbReference type="InterPro" id="IPR027417">
    <property type="entry name" value="P-loop_NTPase"/>
</dbReference>
<evidence type="ECO:0000256" key="3">
    <source>
        <dbReference type="ARBA" id="ARBA00022741"/>
    </source>
</evidence>
<keyword evidence="7 8" id="KW-0342">GTP-binding</keyword>
<feature type="binding site" evidence="8">
    <location>
        <position position="231"/>
    </location>
    <ligand>
        <name>Mg(2+)</name>
        <dbReference type="ChEBI" id="CHEBI:18420"/>
    </ligand>
</feature>
<dbReference type="InterPro" id="IPR018948">
    <property type="entry name" value="GTP-bd_TrmE_N"/>
</dbReference>
<dbReference type="PROSITE" id="PS51709">
    <property type="entry name" value="G_TRME"/>
    <property type="match status" value="1"/>
</dbReference>
<dbReference type="InterPro" id="IPR027368">
    <property type="entry name" value="MnmE_dom2"/>
</dbReference>
<evidence type="ECO:0000259" key="9">
    <source>
        <dbReference type="PROSITE" id="PS51709"/>
    </source>
</evidence>
<dbReference type="Gene3D" id="1.20.120.430">
    <property type="entry name" value="tRNA modification GTPase MnmE domain 2"/>
    <property type="match status" value="1"/>
</dbReference>
<dbReference type="EC" id="3.6.-.-" evidence="8"/>
<evidence type="ECO:0000256" key="2">
    <source>
        <dbReference type="ARBA" id="ARBA00022694"/>
    </source>
</evidence>
<dbReference type="PANTHER" id="PTHR42714">
    <property type="entry name" value="TRNA MODIFICATION GTPASE GTPBP3"/>
    <property type="match status" value="1"/>
</dbReference>
<keyword evidence="6 8" id="KW-0630">Potassium</keyword>
<dbReference type="InterPro" id="IPR027266">
    <property type="entry name" value="TrmE/GcvT-like"/>
</dbReference>
<keyword evidence="11" id="KW-1185">Reference proteome</keyword>
<evidence type="ECO:0000256" key="5">
    <source>
        <dbReference type="ARBA" id="ARBA00022842"/>
    </source>
</evidence>
<gene>
    <name evidence="8" type="primary">mnmE</name>
    <name evidence="8" type="synonym">trmE</name>
    <name evidence="10" type="ORF">CIT31_19490</name>
</gene>
<comment type="subunit">
    <text evidence="8">Homodimer. Heterotetramer of two MnmE and two MnmG subunits.</text>
</comment>
<keyword evidence="3 8" id="KW-0547">Nucleotide-binding</keyword>
<dbReference type="AlphaFoldDB" id="A0A271KDN5"/>
<dbReference type="SUPFAM" id="SSF116878">
    <property type="entry name" value="TrmE connector domain"/>
    <property type="match status" value="1"/>
</dbReference>
<feature type="binding site" evidence="8">
    <location>
        <position position="120"/>
    </location>
    <ligand>
        <name>(6S)-5-formyl-5,6,7,8-tetrahydrofolate</name>
        <dbReference type="ChEBI" id="CHEBI:57457"/>
    </ligand>
</feature>
<evidence type="ECO:0000256" key="8">
    <source>
        <dbReference type="HAMAP-Rule" id="MF_00379"/>
    </source>
</evidence>
<proteinExistence type="inferred from homology"/>
<dbReference type="NCBIfam" id="TIGR00231">
    <property type="entry name" value="small_GTP"/>
    <property type="match status" value="1"/>
</dbReference>
<dbReference type="PRINTS" id="PR00449">
    <property type="entry name" value="RASTRNSFRMNG"/>
</dbReference>
<dbReference type="FunFam" id="3.30.1360.120:FF:000007">
    <property type="entry name" value="tRNA modification GTPase GTPBP3, mitochondrial"/>
    <property type="match status" value="1"/>
</dbReference>
<dbReference type="OrthoDB" id="9805918at2"/>
<dbReference type="HAMAP" id="MF_00379">
    <property type="entry name" value="GTPase_MnmE"/>
    <property type="match status" value="1"/>
</dbReference>
<feature type="binding site" evidence="8">
    <location>
        <position position="444"/>
    </location>
    <ligand>
        <name>(6S)-5-formyl-5,6,7,8-tetrahydrofolate</name>
        <dbReference type="ChEBI" id="CHEBI:57457"/>
    </ligand>
</feature>
<dbReference type="InterPro" id="IPR005225">
    <property type="entry name" value="Small_GTP-bd"/>
</dbReference>
<name>A0A271KDN5_9HYPH</name>
<keyword evidence="8" id="KW-0479">Metal-binding</keyword>
<dbReference type="PANTHER" id="PTHR42714:SF2">
    <property type="entry name" value="TRNA MODIFICATION GTPASE GTPBP3, MITOCHONDRIAL"/>
    <property type="match status" value="1"/>
</dbReference>
<keyword evidence="4 8" id="KW-0378">Hydrolase</keyword>
<evidence type="ECO:0000256" key="4">
    <source>
        <dbReference type="ARBA" id="ARBA00022801"/>
    </source>
</evidence>
<evidence type="ECO:0000313" key="11">
    <source>
        <dbReference type="Proteomes" id="UP000215931"/>
    </source>
</evidence>
<feature type="binding site" evidence="8">
    <location>
        <begin position="246"/>
        <end position="252"/>
    </location>
    <ligand>
        <name>GTP</name>
        <dbReference type="ChEBI" id="CHEBI:37565"/>
    </ligand>
</feature>
<dbReference type="InterPro" id="IPR004520">
    <property type="entry name" value="GTPase_MnmE"/>
</dbReference>
<dbReference type="GO" id="GO:0005737">
    <property type="term" value="C:cytoplasm"/>
    <property type="evidence" value="ECO:0007669"/>
    <property type="project" value="UniProtKB-SubCell"/>
</dbReference>
<dbReference type="CDD" id="cd04164">
    <property type="entry name" value="trmE"/>
    <property type="match status" value="1"/>
</dbReference>
<keyword evidence="8" id="KW-0963">Cytoplasm</keyword>
<dbReference type="Pfam" id="PF12631">
    <property type="entry name" value="MnmE_helical"/>
    <property type="match status" value="1"/>
</dbReference>
<dbReference type="InterPro" id="IPR031168">
    <property type="entry name" value="G_TrmE"/>
</dbReference>
<dbReference type="GO" id="GO:0030488">
    <property type="term" value="P:tRNA methylation"/>
    <property type="evidence" value="ECO:0007669"/>
    <property type="project" value="TreeGrafter"/>
</dbReference>
<dbReference type="SUPFAM" id="SSF52540">
    <property type="entry name" value="P-loop containing nucleoside triphosphate hydrolases"/>
    <property type="match status" value="1"/>
</dbReference>
<comment type="cofactor">
    <cofactor evidence="8">
        <name>K(+)</name>
        <dbReference type="ChEBI" id="CHEBI:29103"/>
    </cofactor>
    <text evidence="8">Binds 1 potassium ion per subunit.</text>
</comment>
<dbReference type="RefSeq" id="WP_095520162.1">
    <property type="nucleotide sequence ID" value="NZ_NPKH01000024.1"/>
</dbReference>
<comment type="subcellular location">
    <subcellularLocation>
        <location evidence="8">Cytoplasm</location>
    </subcellularLocation>
</comment>
<evidence type="ECO:0000256" key="6">
    <source>
        <dbReference type="ARBA" id="ARBA00022958"/>
    </source>
</evidence>
<dbReference type="EMBL" id="NPKH01000024">
    <property type="protein sequence ID" value="PAP93881.1"/>
    <property type="molecule type" value="Genomic_DNA"/>
</dbReference>
<dbReference type="Proteomes" id="UP000215931">
    <property type="component" value="Unassembled WGS sequence"/>
</dbReference>